<name>A0ABQ3QEX1_9ACTN</name>
<comment type="caution">
    <text evidence="1">The sequence shown here is derived from an EMBL/GenBank/DDBJ whole genome shotgun (WGS) entry which is preliminary data.</text>
</comment>
<organism evidence="1 2">
    <name type="scientific">Streptomyces violascens</name>
    <dbReference type="NCBI Taxonomy" id="67381"/>
    <lineage>
        <taxon>Bacteria</taxon>
        <taxon>Bacillati</taxon>
        <taxon>Actinomycetota</taxon>
        <taxon>Actinomycetes</taxon>
        <taxon>Kitasatosporales</taxon>
        <taxon>Streptomycetaceae</taxon>
        <taxon>Streptomyces</taxon>
    </lineage>
</organism>
<protein>
    <submittedName>
        <fullName evidence="1">Uncharacterized protein</fullName>
    </submittedName>
</protein>
<dbReference type="Proteomes" id="UP001050808">
    <property type="component" value="Unassembled WGS sequence"/>
</dbReference>
<accession>A0ABQ3QEX1</accession>
<evidence type="ECO:0000313" key="2">
    <source>
        <dbReference type="Proteomes" id="UP001050808"/>
    </source>
</evidence>
<sequence>MQDPHGESGRGLAQRGPLTVLRRSVVVQALTAPFALRGLAVGRGGGDAVLVAAALAVPDPGEKRGELRGPGPVERVEGPLTILSTLTLLPADQISQARNSSWSRTRMPDLRIARTSPCVP</sequence>
<reference evidence="1" key="1">
    <citation type="submission" date="2024-05" db="EMBL/GenBank/DDBJ databases">
        <title>Whole genome shotgun sequence of Streptomyces violascens NBRC 12920.</title>
        <authorList>
            <person name="Komaki H."/>
            <person name="Tamura T."/>
        </authorList>
    </citation>
    <scope>NUCLEOTIDE SEQUENCE</scope>
    <source>
        <strain evidence="1">NBRC 12920</strain>
    </source>
</reference>
<keyword evidence="2" id="KW-1185">Reference proteome</keyword>
<gene>
    <name evidence="1" type="ORF">Sviol_02420</name>
</gene>
<dbReference type="EMBL" id="BNDY01000002">
    <property type="protein sequence ID" value="GHI35834.1"/>
    <property type="molecule type" value="Genomic_DNA"/>
</dbReference>
<evidence type="ECO:0000313" key="1">
    <source>
        <dbReference type="EMBL" id="GHI35834.1"/>
    </source>
</evidence>
<proteinExistence type="predicted"/>